<reference evidence="1 2" key="1">
    <citation type="submission" date="2024-05" db="EMBL/GenBank/DDBJ databases">
        <authorList>
            <person name="Duchaud E."/>
        </authorList>
    </citation>
    <scope>NUCLEOTIDE SEQUENCE [LARGE SCALE GENOMIC DNA]</scope>
    <source>
        <strain evidence="1">Ena-SAMPLE-TAB-13-05-2024-13:56:06:370-140309</strain>
    </source>
</reference>
<evidence type="ECO:0000313" key="2">
    <source>
        <dbReference type="Proteomes" id="UP001497514"/>
    </source>
</evidence>
<gene>
    <name evidence="1" type="ORF">TD3509T_1460</name>
</gene>
<accession>A0ABM9NXI0</accession>
<protein>
    <recommendedName>
        <fullName evidence="3">Lipoprotein</fullName>
    </recommendedName>
</protein>
<evidence type="ECO:0000313" key="1">
    <source>
        <dbReference type="EMBL" id="CAL2083016.1"/>
    </source>
</evidence>
<sequence>MKNSILKLLVIVLLVQFFNSCDSEEILDSNVQSSIDVKFYDNDGNDLRGENIKISNYLSKLKIKVTSENDNENFEVMYYNQTEKRLNEIMVPLKMNSEYLKNELPKSSSDYDVFEYSLLQGKEIIFKEKFKLRYREGNPFEVITEMSNLDSKGEWKEYKPKRSEIIINGKTTGMFFLVGTRYIEKN</sequence>
<dbReference type="RefSeq" id="WP_101902749.1">
    <property type="nucleotide sequence ID" value="NZ_JBFKZZ010000037.1"/>
</dbReference>
<name>A0ABM9NXI0_9FLAO</name>
<organism evidence="1 2">
    <name type="scientific">Tenacibaculum dicentrarchi</name>
    <dbReference type="NCBI Taxonomy" id="669041"/>
    <lineage>
        <taxon>Bacteria</taxon>
        <taxon>Pseudomonadati</taxon>
        <taxon>Bacteroidota</taxon>
        <taxon>Flavobacteriia</taxon>
        <taxon>Flavobacteriales</taxon>
        <taxon>Flavobacteriaceae</taxon>
        <taxon>Tenacibaculum</taxon>
    </lineage>
</organism>
<dbReference type="Proteomes" id="UP001497514">
    <property type="component" value="Chromosome"/>
</dbReference>
<dbReference type="EMBL" id="OZ038524">
    <property type="protein sequence ID" value="CAL2083016.1"/>
    <property type="molecule type" value="Genomic_DNA"/>
</dbReference>
<proteinExistence type="predicted"/>
<keyword evidence="2" id="KW-1185">Reference proteome</keyword>
<evidence type="ECO:0008006" key="3">
    <source>
        <dbReference type="Google" id="ProtNLM"/>
    </source>
</evidence>